<feature type="transmembrane region" description="Helical" evidence="6">
    <location>
        <begin position="288"/>
        <end position="307"/>
    </location>
</feature>
<proteinExistence type="predicted"/>
<feature type="transmembrane region" description="Helical" evidence="6">
    <location>
        <begin position="219"/>
        <end position="240"/>
    </location>
</feature>
<feature type="domain" description="Integral membrane bound transporter" evidence="7">
    <location>
        <begin position="205"/>
        <end position="334"/>
    </location>
</feature>
<keyword evidence="2" id="KW-1003">Cell membrane</keyword>
<evidence type="ECO:0000256" key="6">
    <source>
        <dbReference type="SAM" id="Phobius"/>
    </source>
</evidence>
<sequence length="545" mass="59571">MPALLKRWCSSSWDDEEDEQQVCARLHELVEMPLRGMEMACTHMLQQPCWPNTNTNSSIWTTPTWLQHATDHVRLALLTKRIPSSSSTGKGSTEMAKLAPISVGALEQQQQLAPFLFLLCMDLLLHGSHPPQRPPKLLLLSVSAHPADAAASQVKVIPATTKDDDEEQTTTKKKHQYPWLWHKETTSTMRTRLVAATKCAFSLGLAVLLGLLFSSDHGFWSGLIVATTMATGREWTWALAIARAHGTALGSVYGALACLVIDLMELRFLALLPWLILTAGFLKRSRAYGPAGAGGVAAAVSGIIIVGRRYDEPPMAFTVARLVETFIGLACIVVADLVFQPAARPSTKATAQLERCLAALTGCFNDYRRGRETKVQEQVALLERCVAEAAGEPHFPWSPPFPASSYHKVAGSLGRMAHLLYLYTQALAVIHPNPMPAADEHATQRFHCLVSASLERSAALLLRLSISSRNEEDLEAGIRVSSNSSDTCCCDDDDAPEMLVRSFLSQQQQQDQGAALASIGFCMGEMAKEALQLEAYMLDLTLLSH</sequence>
<evidence type="ECO:0000256" key="5">
    <source>
        <dbReference type="ARBA" id="ARBA00023136"/>
    </source>
</evidence>
<evidence type="ECO:0000256" key="3">
    <source>
        <dbReference type="ARBA" id="ARBA00022692"/>
    </source>
</evidence>
<name>A0A0E0MBE7_ORYPU</name>
<comment type="subcellular location">
    <subcellularLocation>
        <location evidence="1">Cell membrane</location>
        <topology evidence="1">Multi-pass membrane protein</topology>
    </subcellularLocation>
</comment>
<dbReference type="PANTHER" id="PTHR30509:SF9">
    <property type="entry name" value="MULTIDRUG RESISTANCE PROTEIN MDTO"/>
    <property type="match status" value="1"/>
</dbReference>
<dbReference type="eggNOG" id="ENOG502QSR1">
    <property type="taxonomic scope" value="Eukaryota"/>
</dbReference>
<evidence type="ECO:0000313" key="8">
    <source>
        <dbReference type="EnsemblPlants" id="OPUNC11G00110.1"/>
    </source>
</evidence>
<dbReference type="STRING" id="4537.A0A0E0MBE7"/>
<dbReference type="OMA" id="CEVKQSC"/>
<protein>
    <recommendedName>
        <fullName evidence="7">Integral membrane bound transporter domain-containing protein</fullName>
    </recommendedName>
</protein>
<dbReference type="PANTHER" id="PTHR30509">
    <property type="entry name" value="P-HYDROXYBENZOIC ACID EFFLUX PUMP SUBUNIT-RELATED"/>
    <property type="match status" value="1"/>
</dbReference>
<dbReference type="GO" id="GO:0005886">
    <property type="term" value="C:plasma membrane"/>
    <property type="evidence" value="ECO:0007669"/>
    <property type="project" value="UniProtKB-SubCell"/>
</dbReference>
<organism evidence="8">
    <name type="scientific">Oryza punctata</name>
    <name type="common">Red rice</name>
    <dbReference type="NCBI Taxonomy" id="4537"/>
    <lineage>
        <taxon>Eukaryota</taxon>
        <taxon>Viridiplantae</taxon>
        <taxon>Streptophyta</taxon>
        <taxon>Embryophyta</taxon>
        <taxon>Tracheophyta</taxon>
        <taxon>Spermatophyta</taxon>
        <taxon>Magnoliopsida</taxon>
        <taxon>Liliopsida</taxon>
        <taxon>Poales</taxon>
        <taxon>Poaceae</taxon>
        <taxon>BOP clade</taxon>
        <taxon>Oryzoideae</taxon>
        <taxon>Oryzeae</taxon>
        <taxon>Oryzinae</taxon>
        <taxon>Oryza</taxon>
    </lineage>
</organism>
<evidence type="ECO:0000259" key="7">
    <source>
        <dbReference type="Pfam" id="PF13515"/>
    </source>
</evidence>
<feature type="transmembrane region" description="Helical" evidence="6">
    <location>
        <begin position="319"/>
        <end position="339"/>
    </location>
</feature>
<dbReference type="Pfam" id="PF13515">
    <property type="entry name" value="FUSC_2"/>
    <property type="match status" value="1"/>
</dbReference>
<evidence type="ECO:0000256" key="4">
    <source>
        <dbReference type="ARBA" id="ARBA00022989"/>
    </source>
</evidence>
<dbReference type="EnsemblPlants" id="OPUNC11G00110.1">
    <property type="protein sequence ID" value="OPUNC11G00110.1"/>
    <property type="gene ID" value="OPUNC11G00110"/>
</dbReference>
<feature type="transmembrane region" description="Helical" evidence="6">
    <location>
        <begin position="193"/>
        <end position="213"/>
    </location>
</feature>
<keyword evidence="4 6" id="KW-1133">Transmembrane helix</keyword>
<evidence type="ECO:0000256" key="1">
    <source>
        <dbReference type="ARBA" id="ARBA00004651"/>
    </source>
</evidence>
<evidence type="ECO:0000313" key="9">
    <source>
        <dbReference type="Proteomes" id="UP000026962"/>
    </source>
</evidence>
<dbReference type="InterPro" id="IPR049453">
    <property type="entry name" value="Memb_transporter_dom"/>
</dbReference>
<dbReference type="HOGENOM" id="CLU_010215_0_0_1"/>
<dbReference type="Proteomes" id="UP000026962">
    <property type="component" value="Chromosome 11"/>
</dbReference>
<dbReference type="AlphaFoldDB" id="A0A0E0MBE7"/>
<reference evidence="8" key="2">
    <citation type="submission" date="2018-05" db="EMBL/GenBank/DDBJ databases">
        <title>OpunRS2 (Oryza punctata Reference Sequence Version 2).</title>
        <authorList>
            <person name="Zhang J."/>
            <person name="Kudrna D."/>
            <person name="Lee S."/>
            <person name="Talag J."/>
            <person name="Welchert J."/>
            <person name="Wing R.A."/>
        </authorList>
    </citation>
    <scope>NUCLEOTIDE SEQUENCE [LARGE SCALE GENOMIC DNA]</scope>
</reference>
<dbReference type="Gramene" id="OPUNC11G00110.1">
    <property type="protein sequence ID" value="OPUNC11G00110.1"/>
    <property type="gene ID" value="OPUNC11G00110"/>
</dbReference>
<feature type="transmembrane region" description="Helical" evidence="6">
    <location>
        <begin position="252"/>
        <end position="276"/>
    </location>
</feature>
<keyword evidence="9" id="KW-1185">Reference proteome</keyword>
<evidence type="ECO:0000256" key="2">
    <source>
        <dbReference type="ARBA" id="ARBA00022475"/>
    </source>
</evidence>
<keyword evidence="3 6" id="KW-0812">Transmembrane</keyword>
<keyword evidence="5 6" id="KW-0472">Membrane</keyword>
<accession>A0A0E0MBE7</accession>
<reference evidence="8" key="1">
    <citation type="submission" date="2015-04" db="UniProtKB">
        <authorList>
            <consortium name="EnsemblPlants"/>
        </authorList>
    </citation>
    <scope>IDENTIFICATION</scope>
</reference>